<dbReference type="EMBL" id="MDDS01000011">
    <property type="protein sequence ID" value="ODP38838.1"/>
    <property type="molecule type" value="Genomic_DNA"/>
</dbReference>
<sequence>MRGTAIRLCAVLWLFGYALVIGGAIAQGRFAGGMMVVANVPLLLLGIAQAVALSLLLDHLAERAGHVKWLLMAIAGLVAAMIQTLADQALLQLLALTIVPSWQDWAVGMQPQRLVLMLILYCWTMYLSIALVWAARATDMARLNEARAISFAAAASRAEAAALRLQLNPHFLFNTLNGISSLVVRGRDDEAEDMLGRLADFLRAALVSRPDAMVPIAQELATIRAYLEIERARFGDRLSLAIELDPDLQELLLPNFLLQPLVENAVRHGVAEIQGPGSIRISVTGDGRVARIELFNTSDGSGGAGRGHGIGIDNSRRRLQLHYGDRAAIEHGPVANGYRVAIDLPIASLEREKVA</sequence>
<dbReference type="GO" id="GO:0016020">
    <property type="term" value="C:membrane"/>
    <property type="evidence" value="ECO:0007669"/>
    <property type="project" value="InterPro"/>
</dbReference>
<organism evidence="3 4">
    <name type="scientific">Sphingomonas turrisvirgatae</name>
    <dbReference type="NCBI Taxonomy" id="1888892"/>
    <lineage>
        <taxon>Bacteria</taxon>
        <taxon>Pseudomonadati</taxon>
        <taxon>Pseudomonadota</taxon>
        <taxon>Alphaproteobacteria</taxon>
        <taxon>Sphingomonadales</taxon>
        <taxon>Sphingomonadaceae</taxon>
        <taxon>Sphingomonas</taxon>
    </lineage>
</organism>
<dbReference type="PANTHER" id="PTHR34220:SF7">
    <property type="entry name" value="SENSOR HISTIDINE KINASE YPDA"/>
    <property type="match status" value="1"/>
</dbReference>
<dbReference type="RefSeq" id="WP_069319442.1">
    <property type="nucleotide sequence ID" value="NZ_MDDS01000011.1"/>
</dbReference>
<reference evidence="3 4" key="1">
    <citation type="submission" date="2016-08" db="EMBL/GenBank/DDBJ databases">
        <title>Draft genome of the agarase producing Sphingomonas sp. MCT13.</title>
        <authorList>
            <person name="D'Andrea M.M."/>
            <person name="Rossolini G.M."/>
            <person name="Thaller M.C."/>
        </authorList>
    </citation>
    <scope>NUCLEOTIDE SEQUENCE [LARGE SCALE GENOMIC DNA]</scope>
    <source>
        <strain evidence="3 4">MCT13</strain>
    </source>
</reference>
<dbReference type="InterPro" id="IPR050640">
    <property type="entry name" value="Bact_2-comp_sensor_kinase"/>
</dbReference>
<evidence type="ECO:0000259" key="2">
    <source>
        <dbReference type="Pfam" id="PF06580"/>
    </source>
</evidence>
<dbReference type="OrthoDB" id="2514702at2"/>
<evidence type="ECO:0000313" key="4">
    <source>
        <dbReference type="Proteomes" id="UP000094487"/>
    </source>
</evidence>
<evidence type="ECO:0000256" key="1">
    <source>
        <dbReference type="SAM" id="Phobius"/>
    </source>
</evidence>
<feature type="domain" description="Signal transduction histidine kinase internal region" evidence="2">
    <location>
        <begin position="158"/>
        <end position="238"/>
    </location>
</feature>
<gene>
    <name evidence="3" type="ORF">BFL28_12960</name>
</gene>
<protein>
    <recommendedName>
        <fullName evidence="2">Signal transduction histidine kinase internal region domain-containing protein</fullName>
    </recommendedName>
</protein>
<dbReference type="Pfam" id="PF06580">
    <property type="entry name" value="His_kinase"/>
    <property type="match status" value="1"/>
</dbReference>
<dbReference type="Gene3D" id="3.30.565.10">
    <property type="entry name" value="Histidine kinase-like ATPase, C-terminal domain"/>
    <property type="match status" value="1"/>
</dbReference>
<dbReference type="InterPro" id="IPR036890">
    <property type="entry name" value="HATPase_C_sf"/>
</dbReference>
<name>A0A1E3LYK5_9SPHN</name>
<keyword evidence="1" id="KW-0472">Membrane</keyword>
<feature type="transmembrane region" description="Helical" evidence="1">
    <location>
        <begin position="36"/>
        <end position="57"/>
    </location>
</feature>
<keyword evidence="4" id="KW-1185">Reference proteome</keyword>
<dbReference type="STRING" id="1888892.BFL28_12960"/>
<dbReference type="SUPFAM" id="SSF55874">
    <property type="entry name" value="ATPase domain of HSP90 chaperone/DNA topoisomerase II/histidine kinase"/>
    <property type="match status" value="1"/>
</dbReference>
<dbReference type="InterPro" id="IPR010559">
    <property type="entry name" value="Sig_transdc_His_kin_internal"/>
</dbReference>
<feature type="transmembrane region" description="Helical" evidence="1">
    <location>
        <begin position="69"/>
        <end position="94"/>
    </location>
</feature>
<comment type="caution">
    <text evidence="3">The sequence shown here is derived from an EMBL/GenBank/DDBJ whole genome shotgun (WGS) entry which is preliminary data.</text>
</comment>
<dbReference type="GO" id="GO:0000155">
    <property type="term" value="F:phosphorelay sensor kinase activity"/>
    <property type="evidence" value="ECO:0007669"/>
    <property type="project" value="InterPro"/>
</dbReference>
<evidence type="ECO:0000313" key="3">
    <source>
        <dbReference type="EMBL" id="ODP38838.1"/>
    </source>
</evidence>
<dbReference type="PANTHER" id="PTHR34220">
    <property type="entry name" value="SENSOR HISTIDINE KINASE YPDA"/>
    <property type="match status" value="1"/>
</dbReference>
<dbReference type="AlphaFoldDB" id="A0A1E3LYK5"/>
<accession>A0A1E3LYK5</accession>
<keyword evidence="1" id="KW-1133">Transmembrane helix</keyword>
<keyword evidence="1" id="KW-0812">Transmembrane</keyword>
<proteinExistence type="predicted"/>
<dbReference type="Proteomes" id="UP000094487">
    <property type="component" value="Unassembled WGS sequence"/>
</dbReference>
<feature type="transmembrane region" description="Helical" evidence="1">
    <location>
        <begin position="114"/>
        <end position="135"/>
    </location>
</feature>